<dbReference type="SUPFAM" id="SSF47266">
    <property type="entry name" value="4-helical cytokines"/>
    <property type="match status" value="1"/>
</dbReference>
<dbReference type="GO" id="GO:0005615">
    <property type="term" value="C:extracellular space"/>
    <property type="evidence" value="ECO:0007669"/>
    <property type="project" value="TreeGrafter"/>
</dbReference>
<organism evidence="2 3">
    <name type="scientific">Sapajus apella</name>
    <name type="common">Brown-capped capuchin</name>
    <name type="synonym">Cebus apella</name>
    <dbReference type="NCBI Taxonomy" id="9515"/>
    <lineage>
        <taxon>Eukaryota</taxon>
        <taxon>Metazoa</taxon>
        <taxon>Chordata</taxon>
        <taxon>Craniata</taxon>
        <taxon>Vertebrata</taxon>
        <taxon>Euteleostomi</taxon>
        <taxon>Mammalia</taxon>
        <taxon>Eutheria</taxon>
        <taxon>Euarchontoglires</taxon>
        <taxon>Primates</taxon>
        <taxon>Haplorrhini</taxon>
        <taxon>Platyrrhini</taxon>
        <taxon>Cebidae</taxon>
        <taxon>Cebinae</taxon>
        <taxon>Sapajus</taxon>
    </lineage>
</organism>
<evidence type="ECO:0000256" key="1">
    <source>
        <dbReference type="SAM" id="MobiDB-lite"/>
    </source>
</evidence>
<dbReference type="GO" id="GO:0005125">
    <property type="term" value="F:cytokine activity"/>
    <property type="evidence" value="ECO:0007669"/>
    <property type="project" value="InterPro"/>
</dbReference>
<dbReference type="InterPro" id="IPR004213">
    <property type="entry name" value="Flt3_lig"/>
</dbReference>
<dbReference type="PANTHER" id="PTHR11032:SF1">
    <property type="entry name" value="FMS-RELATED TYROSINE KINASE 3 LIGAND"/>
    <property type="match status" value="1"/>
</dbReference>
<dbReference type="AlphaFoldDB" id="A0A6J3GRZ5"/>
<dbReference type="Pfam" id="PF02947">
    <property type="entry name" value="Flt3_lig"/>
    <property type="match status" value="1"/>
</dbReference>
<feature type="region of interest" description="Disordered" evidence="1">
    <location>
        <begin position="1"/>
        <end position="63"/>
    </location>
</feature>
<reference evidence="3" key="1">
    <citation type="submission" date="2025-08" db="UniProtKB">
        <authorList>
            <consortium name="RefSeq"/>
        </authorList>
    </citation>
    <scope>IDENTIFICATION</scope>
    <source>
        <tissue evidence="3">Blood</tissue>
    </source>
</reference>
<dbReference type="GeneID" id="116540830"/>
<protein>
    <submittedName>
        <fullName evidence="3">Fms-related tyrosine kinase 3 ligand isoform X1</fullName>
    </submittedName>
</protein>
<keyword evidence="3" id="KW-0418">Kinase</keyword>
<dbReference type="GO" id="GO:0008284">
    <property type="term" value="P:positive regulation of cell population proliferation"/>
    <property type="evidence" value="ECO:0007669"/>
    <property type="project" value="TreeGrafter"/>
</dbReference>
<dbReference type="GO" id="GO:0009986">
    <property type="term" value="C:cell surface"/>
    <property type="evidence" value="ECO:0007669"/>
    <property type="project" value="TreeGrafter"/>
</dbReference>
<keyword evidence="2" id="KW-1185">Reference proteome</keyword>
<evidence type="ECO:0000313" key="2">
    <source>
        <dbReference type="Proteomes" id="UP000504640"/>
    </source>
</evidence>
<sequence>MHPESCVPSLGGAKLGPKGWPDTATPKSRRQIPVPAPAHHALSARDTQGVSPTTVSATGRPGTRLLWREQPLVTTRGRALPGPRFHYFCLPTKISFHFRSLDVTRLGPFHPAGASLPGRRRHEGPPAEMTVLVPAWSPTTRLLLLLLLSSELSETQDCSFQLSPISSDFAVKIRELEELCGALWRLVLAQRWMERLKTVAGSKMRGLLERVNTEIHFVTKCAFQPPRSCLRFVQTNISRFLQETSEQLVALKPWITRRNFSRCLELQCQPGAPRPQSPGPAAYGALTQPGLHPGEDTEVHRGESPARECTARTQRKLARGWSLPWARCPSRFLPRMEATPEPSTGPIYPTLYKAVVPMKCI</sequence>
<feature type="compositionally biased region" description="Basic and acidic residues" evidence="1">
    <location>
        <begin position="293"/>
        <end position="309"/>
    </location>
</feature>
<keyword evidence="3" id="KW-0808">Transferase</keyword>
<feature type="compositionally biased region" description="Polar residues" evidence="1">
    <location>
        <begin position="45"/>
        <end position="57"/>
    </location>
</feature>
<evidence type="ECO:0000313" key="3">
    <source>
        <dbReference type="RefSeq" id="XP_032120504.1"/>
    </source>
</evidence>
<proteinExistence type="predicted"/>
<feature type="region of interest" description="Disordered" evidence="1">
    <location>
        <begin position="271"/>
        <end position="309"/>
    </location>
</feature>
<dbReference type="PANTHER" id="PTHR11032">
    <property type="entry name" value="SL CYTOKINE"/>
    <property type="match status" value="1"/>
</dbReference>
<dbReference type="GO" id="GO:0030971">
    <property type="term" value="F:receptor tyrosine kinase binding"/>
    <property type="evidence" value="ECO:0007669"/>
    <property type="project" value="TreeGrafter"/>
</dbReference>
<accession>A0A6J3GRZ5</accession>
<gene>
    <name evidence="3" type="primary">FLT3LG</name>
</gene>
<dbReference type="GO" id="GO:0016020">
    <property type="term" value="C:membrane"/>
    <property type="evidence" value="ECO:0007669"/>
    <property type="project" value="InterPro"/>
</dbReference>
<dbReference type="Gene3D" id="1.20.1250.10">
    <property type="match status" value="1"/>
</dbReference>
<dbReference type="Proteomes" id="UP000504640">
    <property type="component" value="Unplaced"/>
</dbReference>
<dbReference type="RefSeq" id="XP_032120504.1">
    <property type="nucleotide sequence ID" value="XM_032264613.1"/>
</dbReference>
<dbReference type="CTD" id="2323"/>
<dbReference type="InterPro" id="IPR009079">
    <property type="entry name" value="4_helix_cytokine-like_core"/>
</dbReference>
<dbReference type="GO" id="GO:0016301">
    <property type="term" value="F:kinase activity"/>
    <property type="evidence" value="ECO:0007669"/>
    <property type="project" value="UniProtKB-KW"/>
</dbReference>
<name>A0A6J3GRZ5_SAPAP</name>